<dbReference type="GO" id="GO:0003700">
    <property type="term" value="F:DNA-binding transcription factor activity"/>
    <property type="evidence" value="ECO:0007669"/>
    <property type="project" value="InterPro"/>
</dbReference>
<keyword evidence="5" id="KW-0238">DNA-binding</keyword>
<dbReference type="SUPFAM" id="SSF46689">
    <property type="entry name" value="Homeodomain-like"/>
    <property type="match status" value="1"/>
</dbReference>
<keyword evidence="7" id="KW-0804">Transcription</keyword>
<evidence type="ECO:0000256" key="4">
    <source>
        <dbReference type="ARBA" id="ARBA00023015"/>
    </source>
</evidence>
<evidence type="ECO:0000259" key="12">
    <source>
        <dbReference type="PROSITE" id="PS51294"/>
    </source>
</evidence>
<dbReference type="Proteomes" id="UP001179952">
    <property type="component" value="Unassembled WGS sequence"/>
</dbReference>
<evidence type="ECO:0000256" key="3">
    <source>
        <dbReference type="ARBA" id="ARBA00023012"/>
    </source>
</evidence>
<feature type="domain" description="HTH myb-type" evidence="12">
    <location>
        <begin position="215"/>
        <end position="274"/>
    </location>
</feature>
<dbReference type="GO" id="GO:0000160">
    <property type="term" value="P:phosphorelay signal transduction system"/>
    <property type="evidence" value="ECO:0007669"/>
    <property type="project" value="UniProtKB-KW"/>
</dbReference>
<evidence type="ECO:0000256" key="9">
    <source>
        <dbReference type="PROSITE-ProRule" id="PRU00169"/>
    </source>
</evidence>
<dbReference type="Gene3D" id="1.10.10.60">
    <property type="entry name" value="Homeodomain-like"/>
    <property type="match status" value="1"/>
</dbReference>
<evidence type="ECO:0000256" key="2">
    <source>
        <dbReference type="ARBA" id="ARBA00022553"/>
    </source>
</evidence>
<evidence type="ECO:0000256" key="10">
    <source>
        <dbReference type="SAM" id="MobiDB-lite"/>
    </source>
</evidence>
<dbReference type="GO" id="GO:0005634">
    <property type="term" value="C:nucleus"/>
    <property type="evidence" value="ECO:0007669"/>
    <property type="project" value="UniProtKB-SubCell"/>
</dbReference>
<evidence type="ECO:0000256" key="1">
    <source>
        <dbReference type="ARBA" id="ARBA00004123"/>
    </source>
</evidence>
<proteinExistence type="predicted"/>
<dbReference type="EMBL" id="JAUJYN010000006">
    <property type="protein sequence ID" value="KAK1269126.1"/>
    <property type="molecule type" value="Genomic_DNA"/>
</dbReference>
<dbReference type="SMART" id="SM00448">
    <property type="entry name" value="REC"/>
    <property type="match status" value="1"/>
</dbReference>
<dbReference type="PANTHER" id="PTHR43874">
    <property type="entry name" value="TWO-COMPONENT RESPONSE REGULATOR"/>
    <property type="match status" value="1"/>
</dbReference>
<sequence>MTVENQWESVGGGGGGGGGGDRFPVGMRVLAVDDDPTCLRLLETLLLRCQYNVVTTNQARHALKLLRDNKDGFDVIISDVHMPDMDGFKLLELVGLEMDLPVIMLSANGETKTVMKGITHGACDYLLKPVRIEELKNIWQHVIRRKKPDSRCYNNLGQDEEADRLQSGRCETTQDSVAVAVGDPKGRLNKKRKDQNEDESDDGEDDEHENEDPGAQKKPRVVWSMDLHGKFVAAVHQLGIDKAVPKRILDIMNVEKLTRENVASHLQKYRLYLKRVSSMANQQANFVAAFGNKDASYLPIGSLNGLGSFHTLAGSGQLPSISSFQAGGGVISGLNCQPALQLHGRSSSEQVQFGNAPNMGSAINDLGKLPCINFSGNQNTNLLQGMPVSLDFDQLQQQHKIMDDLSVFPTPQKQINGTYSLSNDGVGAANGKSPFLNVADNHLVLQANQQKIQGSGVRNQNSNVVPSKAEHFERNVGASFHRPDSGRCKETWTSAVSLTGYPAKPLTMSTPISQDISTPVNMRNNMSTLVPHIVGDSGDFSSTGNGAGGPLHDSVTESGLQVPSSSLGNVNGSSRFVNIGSNNATPILTSSVMPNWGDHRQNQAHKEDLIFNPSIGSHLPHHGIASPTSQNMTKNNEFRNRSIETGAMSQSNCGVPFLIPHSGVQQSNGDLQTKFSGGYNYTMDNAKLQNSFNPNACSSFDELMNAIIKREQGEVTLMDGDMGYDISALGSSI</sequence>
<name>A0AAV9AYA2_ACOGR</name>
<dbReference type="CDD" id="cd17584">
    <property type="entry name" value="REC_typeB_ARR-like"/>
    <property type="match status" value="1"/>
</dbReference>
<dbReference type="PROSITE" id="PS51294">
    <property type="entry name" value="HTH_MYB"/>
    <property type="match status" value="1"/>
</dbReference>
<dbReference type="SUPFAM" id="SSF52172">
    <property type="entry name" value="CheY-like"/>
    <property type="match status" value="1"/>
</dbReference>
<evidence type="ECO:0000256" key="8">
    <source>
        <dbReference type="ARBA" id="ARBA00023242"/>
    </source>
</evidence>
<comment type="subcellular location">
    <subcellularLocation>
        <location evidence="1">Nucleus</location>
    </subcellularLocation>
</comment>
<feature type="compositionally biased region" description="Acidic residues" evidence="10">
    <location>
        <begin position="196"/>
        <end position="212"/>
    </location>
</feature>
<keyword evidence="3" id="KW-0902">Two-component regulatory system</keyword>
<reference evidence="13" key="1">
    <citation type="journal article" date="2023" name="Nat. Commun.">
        <title>Diploid and tetraploid genomes of Acorus and the evolution of monocots.</title>
        <authorList>
            <person name="Ma L."/>
            <person name="Liu K.W."/>
            <person name="Li Z."/>
            <person name="Hsiao Y.Y."/>
            <person name="Qi Y."/>
            <person name="Fu T."/>
            <person name="Tang G.D."/>
            <person name="Zhang D."/>
            <person name="Sun W.H."/>
            <person name="Liu D.K."/>
            <person name="Li Y."/>
            <person name="Chen G.Z."/>
            <person name="Liu X.D."/>
            <person name="Liao X.Y."/>
            <person name="Jiang Y.T."/>
            <person name="Yu X."/>
            <person name="Hao Y."/>
            <person name="Huang J."/>
            <person name="Zhao X.W."/>
            <person name="Ke S."/>
            <person name="Chen Y.Y."/>
            <person name="Wu W.L."/>
            <person name="Hsu J.L."/>
            <person name="Lin Y.F."/>
            <person name="Huang M.D."/>
            <person name="Li C.Y."/>
            <person name="Huang L."/>
            <person name="Wang Z.W."/>
            <person name="Zhao X."/>
            <person name="Zhong W.Y."/>
            <person name="Peng D.H."/>
            <person name="Ahmad S."/>
            <person name="Lan S."/>
            <person name="Zhang J.S."/>
            <person name="Tsai W.C."/>
            <person name="Van de Peer Y."/>
            <person name="Liu Z.J."/>
        </authorList>
    </citation>
    <scope>NUCLEOTIDE SEQUENCE</scope>
    <source>
        <strain evidence="13">SCP</strain>
    </source>
</reference>
<dbReference type="Gene3D" id="3.40.50.2300">
    <property type="match status" value="1"/>
</dbReference>
<dbReference type="AlphaFoldDB" id="A0AAV9AYA2"/>
<evidence type="ECO:0000313" key="13">
    <source>
        <dbReference type="EMBL" id="KAK1269126.1"/>
    </source>
</evidence>
<dbReference type="GO" id="GO:0003677">
    <property type="term" value="F:DNA binding"/>
    <property type="evidence" value="ECO:0007669"/>
    <property type="project" value="UniProtKB-KW"/>
</dbReference>
<keyword evidence="8" id="KW-0539">Nucleus</keyword>
<keyword evidence="2 9" id="KW-0597">Phosphoprotein</keyword>
<dbReference type="FunFam" id="1.10.10.60:FF:000007">
    <property type="entry name" value="Two-component response regulator"/>
    <property type="match status" value="1"/>
</dbReference>
<dbReference type="InterPro" id="IPR006447">
    <property type="entry name" value="Myb_dom_plants"/>
</dbReference>
<feature type="modified residue" description="4-aspartylphosphate" evidence="9">
    <location>
        <position position="79"/>
    </location>
</feature>
<evidence type="ECO:0000259" key="11">
    <source>
        <dbReference type="PROSITE" id="PS50110"/>
    </source>
</evidence>
<dbReference type="PIRSF" id="PIRSF036392">
    <property type="entry name" value="RR_ARR_type-B"/>
    <property type="match status" value="1"/>
</dbReference>
<dbReference type="PROSITE" id="PS50110">
    <property type="entry name" value="RESPONSE_REGULATORY"/>
    <property type="match status" value="1"/>
</dbReference>
<feature type="domain" description="Response regulatory" evidence="11">
    <location>
        <begin position="28"/>
        <end position="143"/>
    </location>
</feature>
<comment type="caution">
    <text evidence="13">The sequence shown here is derived from an EMBL/GenBank/DDBJ whole genome shotgun (WGS) entry which is preliminary data.</text>
</comment>
<dbReference type="InterPro" id="IPR017053">
    <property type="entry name" value="Response_reg_B-typ_pln"/>
</dbReference>
<keyword evidence="4" id="KW-0805">Transcription regulation</keyword>
<reference evidence="13" key="2">
    <citation type="submission" date="2023-06" db="EMBL/GenBank/DDBJ databases">
        <authorList>
            <person name="Ma L."/>
            <person name="Liu K.-W."/>
            <person name="Li Z."/>
            <person name="Hsiao Y.-Y."/>
            <person name="Qi Y."/>
            <person name="Fu T."/>
            <person name="Tang G."/>
            <person name="Zhang D."/>
            <person name="Sun W.-H."/>
            <person name="Liu D.-K."/>
            <person name="Li Y."/>
            <person name="Chen G.-Z."/>
            <person name="Liu X.-D."/>
            <person name="Liao X.-Y."/>
            <person name="Jiang Y.-T."/>
            <person name="Yu X."/>
            <person name="Hao Y."/>
            <person name="Huang J."/>
            <person name="Zhao X.-W."/>
            <person name="Ke S."/>
            <person name="Chen Y.-Y."/>
            <person name="Wu W.-L."/>
            <person name="Hsu J.-L."/>
            <person name="Lin Y.-F."/>
            <person name="Huang M.-D."/>
            <person name="Li C.-Y."/>
            <person name="Huang L."/>
            <person name="Wang Z.-W."/>
            <person name="Zhao X."/>
            <person name="Zhong W.-Y."/>
            <person name="Peng D.-H."/>
            <person name="Ahmad S."/>
            <person name="Lan S."/>
            <person name="Zhang J.-S."/>
            <person name="Tsai W.-C."/>
            <person name="Van De Peer Y."/>
            <person name="Liu Z.-J."/>
        </authorList>
    </citation>
    <scope>NUCLEOTIDE SEQUENCE</scope>
    <source>
        <strain evidence="13">SCP</strain>
        <tissue evidence="13">Leaves</tissue>
    </source>
</reference>
<evidence type="ECO:0000256" key="7">
    <source>
        <dbReference type="ARBA" id="ARBA00023163"/>
    </source>
</evidence>
<accession>A0AAV9AYA2</accession>
<dbReference type="PANTHER" id="PTHR43874:SF7">
    <property type="entry name" value="TWO-COMPONENT RESPONSE REGULATOR ARR10"/>
    <property type="match status" value="1"/>
</dbReference>
<dbReference type="InterPro" id="IPR001789">
    <property type="entry name" value="Sig_transdc_resp-reg_receiver"/>
</dbReference>
<dbReference type="Pfam" id="PF00072">
    <property type="entry name" value="Response_reg"/>
    <property type="match status" value="1"/>
</dbReference>
<dbReference type="NCBIfam" id="TIGR01557">
    <property type="entry name" value="myb_SHAQKYF"/>
    <property type="match status" value="1"/>
</dbReference>
<evidence type="ECO:0000313" key="14">
    <source>
        <dbReference type="Proteomes" id="UP001179952"/>
    </source>
</evidence>
<dbReference type="InterPro" id="IPR009057">
    <property type="entry name" value="Homeodomain-like_sf"/>
</dbReference>
<keyword evidence="14" id="KW-1185">Reference proteome</keyword>
<feature type="region of interest" description="Disordered" evidence="10">
    <location>
        <begin position="162"/>
        <end position="220"/>
    </location>
</feature>
<organism evidence="13 14">
    <name type="scientific">Acorus gramineus</name>
    <name type="common">Dwarf sweet flag</name>
    <dbReference type="NCBI Taxonomy" id="55184"/>
    <lineage>
        <taxon>Eukaryota</taxon>
        <taxon>Viridiplantae</taxon>
        <taxon>Streptophyta</taxon>
        <taxon>Embryophyta</taxon>
        <taxon>Tracheophyta</taxon>
        <taxon>Spermatophyta</taxon>
        <taxon>Magnoliopsida</taxon>
        <taxon>Liliopsida</taxon>
        <taxon>Acoraceae</taxon>
        <taxon>Acorus</taxon>
    </lineage>
</organism>
<keyword evidence="6" id="KW-0010">Activator</keyword>
<dbReference type="InterPro" id="IPR045279">
    <property type="entry name" value="ARR-like"/>
</dbReference>
<evidence type="ECO:0000256" key="5">
    <source>
        <dbReference type="ARBA" id="ARBA00023125"/>
    </source>
</evidence>
<protein>
    <submittedName>
        <fullName evidence="13">Two-component response regulator ARR12</fullName>
    </submittedName>
</protein>
<dbReference type="InterPro" id="IPR011006">
    <property type="entry name" value="CheY-like_superfamily"/>
</dbReference>
<dbReference type="InterPro" id="IPR017930">
    <property type="entry name" value="Myb_dom"/>
</dbReference>
<gene>
    <name evidence="13" type="ORF">QJS04_geneDACA013725</name>
</gene>
<dbReference type="GO" id="GO:0009736">
    <property type="term" value="P:cytokinin-activated signaling pathway"/>
    <property type="evidence" value="ECO:0007669"/>
    <property type="project" value="InterPro"/>
</dbReference>
<evidence type="ECO:0000256" key="6">
    <source>
        <dbReference type="ARBA" id="ARBA00023159"/>
    </source>
</evidence>